<dbReference type="PANTHER" id="PTHR32063">
    <property type="match status" value="1"/>
</dbReference>
<keyword evidence="3" id="KW-1185">Reference proteome</keyword>
<evidence type="ECO:0000313" key="2">
    <source>
        <dbReference type="EMBL" id="NJW54557.1"/>
    </source>
</evidence>
<feature type="transmembrane region" description="Helical" evidence="1">
    <location>
        <begin position="70"/>
        <end position="94"/>
    </location>
</feature>
<feature type="transmembrane region" description="Helical" evidence="1">
    <location>
        <begin position="44"/>
        <end position="64"/>
    </location>
</feature>
<dbReference type="Pfam" id="PF00873">
    <property type="entry name" value="ACR_tran"/>
    <property type="match status" value="1"/>
</dbReference>
<dbReference type="RefSeq" id="WP_168139499.1">
    <property type="nucleotide sequence ID" value="NZ_JAAVJR010000283.1"/>
</dbReference>
<feature type="transmembrane region" description="Helical" evidence="1">
    <location>
        <begin position="18"/>
        <end position="37"/>
    </location>
</feature>
<evidence type="ECO:0000256" key="1">
    <source>
        <dbReference type="SAM" id="Phobius"/>
    </source>
</evidence>
<dbReference type="EMBL" id="JAAVJR010000283">
    <property type="protein sequence ID" value="NJW54557.1"/>
    <property type="molecule type" value="Genomic_DNA"/>
</dbReference>
<dbReference type="Gene3D" id="1.20.1640.10">
    <property type="entry name" value="Multidrug efflux transporter AcrB transmembrane domain"/>
    <property type="match status" value="1"/>
</dbReference>
<reference evidence="2 3" key="1">
    <citation type="submission" date="2020-03" db="EMBL/GenBank/DDBJ databases">
        <title>Salinimicrobium sp. nov, isolated from SCS.</title>
        <authorList>
            <person name="Cao W.R."/>
        </authorList>
    </citation>
    <scope>NUCLEOTIDE SEQUENCE [LARGE SCALE GENOMIC DNA]</scope>
    <source>
        <strain evidence="3">J15B91</strain>
    </source>
</reference>
<organism evidence="2 3">
    <name type="scientific">Salinimicrobium oceani</name>
    <dbReference type="NCBI Taxonomy" id="2722702"/>
    <lineage>
        <taxon>Bacteria</taxon>
        <taxon>Pseudomonadati</taxon>
        <taxon>Bacteroidota</taxon>
        <taxon>Flavobacteriia</taxon>
        <taxon>Flavobacteriales</taxon>
        <taxon>Flavobacteriaceae</taxon>
        <taxon>Salinimicrobium</taxon>
    </lineage>
</organism>
<feature type="non-terminal residue" evidence="2">
    <location>
        <position position="1"/>
    </location>
</feature>
<feature type="non-terminal residue" evidence="2">
    <location>
        <position position="189"/>
    </location>
</feature>
<sequence length="189" mass="20452">TWSFEGSQADMRESTDTLWSGFTIAMLLIYALLALAFGSYTQPLIVLSAIPFGIVGAVIGHILLGYDLSLVSLMGVIALSGVVVNDSLIMIDYANKRKKDLSVYDAIHEAGLRRFRPIMLTTLTTFGGLTPIILETSSQAQHLIPMAISLGFGIVFATSIILVIVPCLYLILEDMVKLIKGRESGSQKA</sequence>
<evidence type="ECO:0000313" key="3">
    <source>
        <dbReference type="Proteomes" id="UP000703674"/>
    </source>
</evidence>
<protein>
    <submittedName>
        <fullName evidence="2">Efflux RND transporter permease subunit</fullName>
    </submittedName>
</protein>
<name>A0ABX1D5H5_9FLAO</name>
<dbReference type="InterPro" id="IPR001036">
    <property type="entry name" value="Acrflvin-R"/>
</dbReference>
<dbReference type="PANTHER" id="PTHR32063:SF33">
    <property type="entry name" value="RND SUPERFAMILY EFFLUX PUMP PERMEASE COMPONENT"/>
    <property type="match status" value="1"/>
</dbReference>
<proteinExistence type="predicted"/>
<dbReference type="SUPFAM" id="SSF82866">
    <property type="entry name" value="Multidrug efflux transporter AcrB transmembrane domain"/>
    <property type="match status" value="1"/>
</dbReference>
<keyword evidence="1" id="KW-0472">Membrane</keyword>
<dbReference type="Gene3D" id="3.30.70.1440">
    <property type="entry name" value="Multidrug efflux transporter AcrB pore domain"/>
    <property type="match status" value="1"/>
</dbReference>
<keyword evidence="1" id="KW-0812">Transmembrane</keyword>
<feature type="transmembrane region" description="Helical" evidence="1">
    <location>
        <begin position="146"/>
        <end position="172"/>
    </location>
</feature>
<accession>A0ABX1D5H5</accession>
<gene>
    <name evidence="2" type="ORF">HC175_16725</name>
</gene>
<feature type="transmembrane region" description="Helical" evidence="1">
    <location>
        <begin position="115"/>
        <end position="134"/>
    </location>
</feature>
<keyword evidence="1" id="KW-1133">Transmembrane helix</keyword>
<dbReference type="Proteomes" id="UP000703674">
    <property type="component" value="Unassembled WGS sequence"/>
</dbReference>
<comment type="caution">
    <text evidence="2">The sequence shown here is derived from an EMBL/GenBank/DDBJ whole genome shotgun (WGS) entry which is preliminary data.</text>
</comment>